<feature type="domain" description="Glycosyltransferase 2-like" evidence="4">
    <location>
        <begin position="5"/>
        <end position="179"/>
    </location>
</feature>
<dbReference type="InterPro" id="IPR001173">
    <property type="entry name" value="Glyco_trans_2-like"/>
</dbReference>
<reference evidence="6" key="1">
    <citation type="journal article" date="2019" name="Int. J. Syst. Evol. Microbiol.">
        <title>The Global Catalogue of Microorganisms (GCM) 10K type strain sequencing project: providing services to taxonomists for standard genome sequencing and annotation.</title>
        <authorList>
            <consortium name="The Broad Institute Genomics Platform"/>
            <consortium name="The Broad Institute Genome Sequencing Center for Infectious Disease"/>
            <person name="Wu L."/>
            <person name="Ma J."/>
        </authorList>
    </citation>
    <scope>NUCLEOTIDE SEQUENCE [LARGE SCALE GENOMIC DNA]</scope>
    <source>
        <strain evidence="6">CCUG 61485</strain>
    </source>
</reference>
<keyword evidence="6" id="KW-1185">Reference proteome</keyword>
<organism evidence="5 6">
    <name type="scientific">Namhaeicola litoreus</name>
    <dbReference type="NCBI Taxonomy" id="1052145"/>
    <lineage>
        <taxon>Bacteria</taxon>
        <taxon>Pseudomonadati</taxon>
        <taxon>Bacteroidota</taxon>
        <taxon>Flavobacteriia</taxon>
        <taxon>Flavobacteriales</taxon>
        <taxon>Flavobacteriaceae</taxon>
        <taxon>Namhaeicola</taxon>
    </lineage>
</organism>
<accession>A0ABW3Y382</accession>
<evidence type="ECO:0000313" key="6">
    <source>
        <dbReference type="Proteomes" id="UP001597201"/>
    </source>
</evidence>
<evidence type="ECO:0000313" key="5">
    <source>
        <dbReference type="EMBL" id="MFD1316119.1"/>
    </source>
</evidence>
<dbReference type="Proteomes" id="UP001597201">
    <property type="component" value="Unassembled WGS sequence"/>
</dbReference>
<dbReference type="CDD" id="cd04186">
    <property type="entry name" value="GT_2_like_c"/>
    <property type="match status" value="1"/>
</dbReference>
<evidence type="ECO:0000259" key="4">
    <source>
        <dbReference type="Pfam" id="PF00535"/>
    </source>
</evidence>
<sequence length="336" mass="38892">MKIAVVILNWNGEKLLEKFLPSVVLHSKDKADIYIADNASTDGSINFLKKNYPEIKIVQNTTNGGYAKGYNDALKRIDGDIYALVNSDIEVTEGWLDPIAEEFKKSENTAVIQPKLLDYKDKTKFEYAGAAGGYVDFFGYPYCKGRVFNHLETDHAQFNDTYPVFWGSGACLFIRSQVYHKLKGLDENYFSHQEEIDLCWRIQNEGFEIKYVGASAVYHVGGATLQESNPRKTFLNFRNSLFTIAKNVPKRYVVIVVLARLVLDGVAALKFIFELRPIHSWAILRAHFSFYWYLPKMLRKRKYISFKQTRYFDCFSIVWEHFALRKKTYNELHTNG</sequence>
<dbReference type="Pfam" id="PF00535">
    <property type="entry name" value="Glycos_transf_2"/>
    <property type="match status" value="1"/>
</dbReference>
<dbReference type="InterPro" id="IPR029044">
    <property type="entry name" value="Nucleotide-diphossugar_trans"/>
</dbReference>
<evidence type="ECO:0000256" key="1">
    <source>
        <dbReference type="ARBA" id="ARBA00006739"/>
    </source>
</evidence>
<comment type="similarity">
    <text evidence="1">Belongs to the glycosyltransferase 2 family.</text>
</comment>
<dbReference type="GO" id="GO:0016757">
    <property type="term" value="F:glycosyltransferase activity"/>
    <property type="evidence" value="ECO:0007669"/>
    <property type="project" value="UniProtKB-KW"/>
</dbReference>
<dbReference type="Gene3D" id="3.90.550.10">
    <property type="entry name" value="Spore Coat Polysaccharide Biosynthesis Protein SpsA, Chain A"/>
    <property type="match status" value="1"/>
</dbReference>
<dbReference type="RefSeq" id="WP_377178933.1">
    <property type="nucleotide sequence ID" value="NZ_JBHTMY010000003.1"/>
</dbReference>
<dbReference type="PANTHER" id="PTHR43179:SF12">
    <property type="entry name" value="GALACTOFURANOSYLTRANSFERASE GLFT2"/>
    <property type="match status" value="1"/>
</dbReference>
<evidence type="ECO:0000256" key="2">
    <source>
        <dbReference type="ARBA" id="ARBA00022676"/>
    </source>
</evidence>
<gene>
    <name evidence="5" type="ORF">ACFQ39_10855</name>
</gene>
<dbReference type="EC" id="2.4.-.-" evidence="5"/>
<name>A0ABW3Y382_9FLAO</name>
<proteinExistence type="inferred from homology"/>
<dbReference type="PANTHER" id="PTHR43179">
    <property type="entry name" value="RHAMNOSYLTRANSFERASE WBBL"/>
    <property type="match status" value="1"/>
</dbReference>
<keyword evidence="3 5" id="KW-0808">Transferase</keyword>
<protein>
    <submittedName>
        <fullName evidence="5">Glycosyltransferase family 2 protein</fullName>
        <ecNumber evidence="5">2.4.-.-</ecNumber>
    </submittedName>
</protein>
<evidence type="ECO:0000256" key="3">
    <source>
        <dbReference type="ARBA" id="ARBA00022679"/>
    </source>
</evidence>
<keyword evidence="2 5" id="KW-0328">Glycosyltransferase</keyword>
<dbReference type="SUPFAM" id="SSF53448">
    <property type="entry name" value="Nucleotide-diphospho-sugar transferases"/>
    <property type="match status" value="1"/>
</dbReference>
<dbReference type="EMBL" id="JBHTMY010000003">
    <property type="protein sequence ID" value="MFD1316119.1"/>
    <property type="molecule type" value="Genomic_DNA"/>
</dbReference>
<comment type="caution">
    <text evidence="5">The sequence shown here is derived from an EMBL/GenBank/DDBJ whole genome shotgun (WGS) entry which is preliminary data.</text>
</comment>